<reference evidence="5 6" key="1">
    <citation type="submission" date="2016-03" db="EMBL/GenBank/DDBJ databases">
        <authorList>
            <person name="Ploux O."/>
        </authorList>
    </citation>
    <scope>NUCLEOTIDE SEQUENCE [LARGE SCALE GENOMIC DNA]</scope>
    <source>
        <strain evidence="5 6">R-45363</strain>
    </source>
</reference>
<comment type="caution">
    <text evidence="5">The sequence shown here is derived from an EMBL/GenBank/DDBJ whole genome shotgun (WGS) entry which is preliminary data.</text>
</comment>
<protein>
    <recommendedName>
        <fullName evidence="4">Type I restriction modification DNA specificity domain-containing protein</fullName>
    </recommendedName>
</protein>
<dbReference type="Pfam" id="PF01420">
    <property type="entry name" value="Methylase_S"/>
    <property type="match status" value="2"/>
</dbReference>
<keyword evidence="2" id="KW-0680">Restriction system</keyword>
<evidence type="ECO:0000256" key="2">
    <source>
        <dbReference type="ARBA" id="ARBA00022747"/>
    </source>
</evidence>
<dbReference type="PANTHER" id="PTHR30408">
    <property type="entry name" value="TYPE-1 RESTRICTION ENZYME ECOKI SPECIFICITY PROTEIN"/>
    <property type="match status" value="1"/>
</dbReference>
<evidence type="ECO:0000313" key="6">
    <source>
        <dbReference type="Proteomes" id="UP000078090"/>
    </source>
</evidence>
<dbReference type="InterPro" id="IPR052021">
    <property type="entry name" value="Type-I_RS_S_subunit"/>
</dbReference>
<sequence length="435" mass="49230">MKAKVSNLTSLLLTIVDNRGKTVPISESGFPLIATNCIKHSSIYPTSENVRYVDDKTKKNWFRAHPKPNDIIFVNRGTPGRVCLVPDPVPFCVAQDMMGFRCDPEKIDFQYLFAVLRSDYIQKKIENFHVGLVIPHFKKGDLDNITIPRLASREEELAVGEIYLTLSKKIELNNCLNAQLEAMAKTLYDYWFVQFDFPFDFAQGKPAATGKPYKSSGGKMVYNPELKREIPEGWSVKNLNNCVDTILDHRGKTPKKLAGEWCNDSDGIIAISAKNIKNGKLVNLDSANKVNNELFNKWMPDKLIEGDILMTSEAPAGEFYFILGETKYCMSQRVFAIRANLSVIFPSVLYFELSKGNGLSQILSSLSGSTVFGIRQDVLREIKVLVPEIYLQELFNNILLPQLRKIEVIDQETKCLAEIRDWLLPMLMNGQVTVK</sequence>
<proteinExistence type="inferred from homology"/>
<dbReference type="InterPro" id="IPR044946">
    <property type="entry name" value="Restrct_endonuc_typeI_TRD_sf"/>
</dbReference>
<dbReference type="GO" id="GO:0003677">
    <property type="term" value="F:DNA binding"/>
    <property type="evidence" value="ECO:0007669"/>
    <property type="project" value="UniProtKB-KW"/>
</dbReference>
<keyword evidence="3" id="KW-0238">DNA-binding</keyword>
<dbReference type="GO" id="GO:0009307">
    <property type="term" value="P:DNA restriction-modification system"/>
    <property type="evidence" value="ECO:0007669"/>
    <property type="project" value="UniProtKB-KW"/>
</dbReference>
<evidence type="ECO:0000259" key="4">
    <source>
        <dbReference type="Pfam" id="PF01420"/>
    </source>
</evidence>
<organism evidence="5 6">
    <name type="scientific">Methylomonas methanica</name>
    <dbReference type="NCBI Taxonomy" id="421"/>
    <lineage>
        <taxon>Bacteria</taxon>
        <taxon>Pseudomonadati</taxon>
        <taxon>Pseudomonadota</taxon>
        <taxon>Gammaproteobacteria</taxon>
        <taxon>Methylococcales</taxon>
        <taxon>Methylococcaceae</taxon>
        <taxon>Methylomonas</taxon>
    </lineage>
</organism>
<dbReference type="RefSeq" id="WP_064006622.1">
    <property type="nucleotide sequence ID" value="NZ_LUUG01000007.1"/>
</dbReference>
<dbReference type="OrthoDB" id="9798929at2"/>
<evidence type="ECO:0000313" key="5">
    <source>
        <dbReference type="EMBL" id="OAI10562.1"/>
    </source>
</evidence>
<dbReference type="PANTHER" id="PTHR30408:SF13">
    <property type="entry name" value="TYPE I RESTRICTION ENZYME HINDI SPECIFICITY SUBUNIT"/>
    <property type="match status" value="1"/>
</dbReference>
<evidence type="ECO:0000256" key="1">
    <source>
        <dbReference type="ARBA" id="ARBA00010923"/>
    </source>
</evidence>
<gene>
    <name evidence="5" type="ORF">A1332_23795</name>
</gene>
<accession>A0A177MY39</accession>
<dbReference type="Proteomes" id="UP000078090">
    <property type="component" value="Unassembled WGS sequence"/>
</dbReference>
<dbReference type="AlphaFoldDB" id="A0A177MY39"/>
<feature type="domain" description="Type I restriction modification DNA specificity" evidence="4">
    <location>
        <begin position="31"/>
        <end position="181"/>
    </location>
</feature>
<name>A0A177MY39_METMH</name>
<dbReference type="REBASE" id="164699">
    <property type="entry name" value="S.Mme26612ORF23790P"/>
</dbReference>
<evidence type="ECO:0000256" key="3">
    <source>
        <dbReference type="ARBA" id="ARBA00023125"/>
    </source>
</evidence>
<dbReference type="Gene3D" id="3.90.220.20">
    <property type="entry name" value="DNA methylase specificity domains"/>
    <property type="match status" value="2"/>
</dbReference>
<dbReference type="InterPro" id="IPR000055">
    <property type="entry name" value="Restrct_endonuc_typeI_TRD"/>
</dbReference>
<dbReference type="EMBL" id="LUUG01000007">
    <property type="protein sequence ID" value="OAI10562.1"/>
    <property type="molecule type" value="Genomic_DNA"/>
</dbReference>
<dbReference type="SUPFAM" id="SSF116734">
    <property type="entry name" value="DNA methylase specificity domain"/>
    <property type="match status" value="2"/>
</dbReference>
<feature type="domain" description="Type I restriction modification DNA specificity" evidence="4">
    <location>
        <begin position="231"/>
        <end position="404"/>
    </location>
</feature>
<comment type="similarity">
    <text evidence="1">Belongs to the type-I restriction system S methylase family.</text>
</comment>